<reference evidence="1" key="2">
    <citation type="submission" date="2023-01" db="EMBL/GenBank/DDBJ databases">
        <authorList>
            <person name="Petersen C."/>
        </authorList>
    </citation>
    <scope>NUCLEOTIDE SEQUENCE</scope>
    <source>
        <strain evidence="1">IBT 17514</strain>
    </source>
</reference>
<dbReference type="Proteomes" id="UP001215712">
    <property type="component" value="Unassembled WGS sequence"/>
</dbReference>
<comment type="caution">
    <text evidence="1">The sequence shown here is derived from an EMBL/GenBank/DDBJ whole genome shotgun (WGS) entry which is preliminary data.</text>
</comment>
<name>A0AAD6HN40_9EURO</name>
<organism evidence="1 2">
    <name type="scientific">Penicillium malachiteum</name>
    <dbReference type="NCBI Taxonomy" id="1324776"/>
    <lineage>
        <taxon>Eukaryota</taxon>
        <taxon>Fungi</taxon>
        <taxon>Dikarya</taxon>
        <taxon>Ascomycota</taxon>
        <taxon>Pezizomycotina</taxon>
        <taxon>Eurotiomycetes</taxon>
        <taxon>Eurotiomycetidae</taxon>
        <taxon>Eurotiales</taxon>
        <taxon>Aspergillaceae</taxon>
        <taxon>Penicillium</taxon>
    </lineage>
</organism>
<sequence>MAAREFSLSFEVAPPTSVRPGQAFTLPVVVSVRPIGAPSRNVQALAVHASLRDETGSGAAPGLGGSLTTSVRDGALSGYAKFGPLTISRPGKYRLRVMLGAASYNGVVTKEFVDSGLIIVGPTAPAAQRPTATQVATLQRLTAQKLDITSADIAKWQTA</sequence>
<gene>
    <name evidence="1" type="ORF">N7493_005523</name>
</gene>
<evidence type="ECO:0000313" key="2">
    <source>
        <dbReference type="Proteomes" id="UP001215712"/>
    </source>
</evidence>
<dbReference type="AlphaFoldDB" id="A0AAD6HN40"/>
<keyword evidence="2" id="KW-1185">Reference proteome</keyword>
<proteinExistence type="predicted"/>
<dbReference type="EMBL" id="JAQJAN010000006">
    <property type="protein sequence ID" value="KAJ5727703.1"/>
    <property type="molecule type" value="Genomic_DNA"/>
</dbReference>
<evidence type="ECO:0000313" key="1">
    <source>
        <dbReference type="EMBL" id="KAJ5727703.1"/>
    </source>
</evidence>
<accession>A0AAD6HN40</accession>
<protein>
    <submittedName>
        <fullName evidence="1">Uncharacterized protein</fullName>
    </submittedName>
</protein>
<reference evidence="1" key="1">
    <citation type="journal article" date="2023" name="IMA Fungus">
        <title>Comparative genomic study of the Penicillium genus elucidates a diverse pangenome and 15 lateral gene transfer events.</title>
        <authorList>
            <person name="Petersen C."/>
            <person name="Sorensen T."/>
            <person name="Nielsen M.R."/>
            <person name="Sondergaard T.E."/>
            <person name="Sorensen J.L."/>
            <person name="Fitzpatrick D.A."/>
            <person name="Frisvad J.C."/>
            <person name="Nielsen K.L."/>
        </authorList>
    </citation>
    <scope>NUCLEOTIDE SEQUENCE</scope>
    <source>
        <strain evidence="1">IBT 17514</strain>
    </source>
</reference>